<gene>
    <name evidence="2" type="ORF">ONZ51_g353</name>
</gene>
<feature type="region of interest" description="Disordered" evidence="1">
    <location>
        <begin position="1"/>
        <end position="27"/>
    </location>
</feature>
<protein>
    <submittedName>
        <fullName evidence="2">Uncharacterized protein</fullName>
    </submittedName>
</protein>
<proteinExistence type="predicted"/>
<name>A0AAD7U3I4_9APHY</name>
<feature type="compositionally biased region" description="Pro residues" evidence="1">
    <location>
        <begin position="564"/>
        <end position="577"/>
    </location>
</feature>
<dbReference type="Proteomes" id="UP001215151">
    <property type="component" value="Unassembled WGS sequence"/>
</dbReference>
<feature type="region of interest" description="Disordered" evidence="1">
    <location>
        <begin position="115"/>
        <end position="792"/>
    </location>
</feature>
<accession>A0AAD7U3I4</accession>
<feature type="compositionally biased region" description="Basic residues" evidence="1">
    <location>
        <begin position="293"/>
        <end position="306"/>
    </location>
</feature>
<evidence type="ECO:0000313" key="2">
    <source>
        <dbReference type="EMBL" id="KAJ8501836.1"/>
    </source>
</evidence>
<feature type="compositionally biased region" description="Pro residues" evidence="1">
    <location>
        <begin position="319"/>
        <end position="328"/>
    </location>
</feature>
<feature type="compositionally biased region" description="Low complexity" evidence="1">
    <location>
        <begin position="365"/>
        <end position="388"/>
    </location>
</feature>
<sequence length="903" mass="96521">MNSTSPASPTPFARPQRVDANPENRTSGLRASILESALELGVGTNRTVANWIFNPVPEADEELENEWATSQAEASPSLTYASTATSEESSLSAGLAQRSQPGVGILVNGKEQALSLDTSVQDSRRPSPSPDKTTPPDSMQRILHFDLRATPEPRVLTPTPSPQPKSKLSKLRRKIRPDGYESDAGYVSEGGKNKDKEKEKKSKKSSKSKKGEGETGATDHESDGGYLSEVSVKKKKSKKEKKSKTTESPTTDYETDKGYASSFSKGKSRKQSVTSPVSGDESDGGYLSEASSKKRRFFRLNSRSRKKQDSLDSAAEQAPPVPALPPLTLPIADKWSRAGTPIPPDSRNVTPMPGDAASIVRPSGETFTSMDTLTTTTSATDTSTTTTVESDEKRDSQMSHGEGLTKAFRDAESVRSPSIDVLSSFRRLGSPLSPSKLPFSHFGHGSDTPASPRSPLVPSLSPSKSIRSRPQISAPNTTTLAPKHVPVPLTLTPPTPTASSVRFSPSPDHDYVLVTPSATAPNTPHAPDQGHTSNLSVTSTGTSSSNGPPSPSLPRPKALGYYDLPPPSPPPRGPLPDVPSDISRSTSPSWSMMGGADQSASTSRFPRSAPTDTTDPRGMQQQQPRPSPPLAPATAHPLSREVAPDSGARSPVPRIASPVPPALRGRVSPFPTAPVLPREQTTPLMRRTSKLTQEAVIRATRTVPNNAPQSANAYSYGHGKWPSQEHQLGVKWQPRSASVLDTRRPSDSSNGHDSDDGHSSFLAYDDDEDDLSDASPNTRPTSTEPPEPSPDVNAILAGFRAEREAHLNGAPLKADTTRESHTLSAIVAGYAEGPRDTVYLDSDEGHGDRYSVWSDAASHHSFLDGERSAAIRAKFVKRVEAMYGKEVVPPVPHLDAGLRGTTS</sequence>
<feature type="compositionally biased region" description="Basic residues" evidence="1">
    <location>
        <begin position="233"/>
        <end position="242"/>
    </location>
</feature>
<keyword evidence="3" id="KW-1185">Reference proteome</keyword>
<feature type="compositionally biased region" description="Polar residues" evidence="1">
    <location>
        <begin position="702"/>
        <end position="713"/>
    </location>
</feature>
<feature type="compositionally biased region" description="Low complexity" evidence="1">
    <location>
        <begin position="532"/>
        <end position="547"/>
    </location>
</feature>
<evidence type="ECO:0000256" key="1">
    <source>
        <dbReference type="SAM" id="MobiDB-lite"/>
    </source>
</evidence>
<feature type="compositionally biased region" description="Polar residues" evidence="1">
    <location>
        <begin position="261"/>
        <end position="277"/>
    </location>
</feature>
<feature type="compositionally biased region" description="Polar residues" evidence="1">
    <location>
        <begin position="468"/>
        <end position="480"/>
    </location>
</feature>
<reference evidence="2" key="1">
    <citation type="submission" date="2022-11" db="EMBL/GenBank/DDBJ databases">
        <title>Genome Sequence of Cubamyces cubensis.</title>
        <authorList>
            <person name="Buettner E."/>
        </authorList>
    </citation>
    <scope>NUCLEOTIDE SEQUENCE</scope>
    <source>
        <strain evidence="2">MPL-01</strain>
    </source>
</reference>
<feature type="compositionally biased region" description="Basic and acidic residues" evidence="1">
    <location>
        <begin position="741"/>
        <end position="758"/>
    </location>
</feature>
<feature type="compositionally biased region" description="Polar residues" evidence="1">
    <location>
        <begin position="598"/>
        <end position="624"/>
    </location>
</feature>
<feature type="compositionally biased region" description="Basic and acidic residues" evidence="1">
    <location>
        <begin position="209"/>
        <end position="223"/>
    </location>
</feature>
<organism evidence="2 3">
    <name type="scientific">Trametes cubensis</name>
    <dbReference type="NCBI Taxonomy" id="1111947"/>
    <lineage>
        <taxon>Eukaryota</taxon>
        <taxon>Fungi</taxon>
        <taxon>Dikarya</taxon>
        <taxon>Basidiomycota</taxon>
        <taxon>Agaricomycotina</taxon>
        <taxon>Agaricomycetes</taxon>
        <taxon>Polyporales</taxon>
        <taxon>Polyporaceae</taxon>
        <taxon>Trametes</taxon>
    </lineage>
</organism>
<feature type="compositionally biased region" description="Basic and acidic residues" evidence="1">
    <location>
        <begin position="191"/>
        <end position="200"/>
    </location>
</feature>
<feature type="compositionally biased region" description="Low complexity" evidence="1">
    <location>
        <begin position="449"/>
        <end position="465"/>
    </location>
</feature>
<comment type="caution">
    <text evidence="2">The sequence shown here is derived from an EMBL/GenBank/DDBJ whole genome shotgun (WGS) entry which is preliminary data.</text>
</comment>
<evidence type="ECO:0000313" key="3">
    <source>
        <dbReference type="Proteomes" id="UP001215151"/>
    </source>
</evidence>
<dbReference type="AlphaFoldDB" id="A0AAD7U3I4"/>
<dbReference type="EMBL" id="JAPEVG010000004">
    <property type="protein sequence ID" value="KAJ8501836.1"/>
    <property type="molecule type" value="Genomic_DNA"/>
</dbReference>